<reference evidence="3" key="1">
    <citation type="journal article" date="2020" name="bioRxiv">
        <title>Comparative genomics of Chlamydomonas.</title>
        <authorList>
            <person name="Craig R.J."/>
            <person name="Hasan A.R."/>
            <person name="Ness R.W."/>
            <person name="Keightley P.D."/>
        </authorList>
    </citation>
    <scope>NUCLEOTIDE SEQUENCE</scope>
    <source>
        <strain evidence="3">CCAP 11/173</strain>
    </source>
</reference>
<organism evidence="3 4">
    <name type="scientific">Chlamydomonas schloesseri</name>
    <dbReference type="NCBI Taxonomy" id="2026947"/>
    <lineage>
        <taxon>Eukaryota</taxon>
        <taxon>Viridiplantae</taxon>
        <taxon>Chlorophyta</taxon>
        <taxon>core chlorophytes</taxon>
        <taxon>Chlorophyceae</taxon>
        <taxon>CS clade</taxon>
        <taxon>Chlamydomonadales</taxon>
        <taxon>Chlamydomonadaceae</taxon>
        <taxon>Chlamydomonas</taxon>
    </lineage>
</organism>
<feature type="compositionally biased region" description="Pro residues" evidence="1">
    <location>
        <begin position="842"/>
        <end position="867"/>
    </location>
</feature>
<feature type="compositionally biased region" description="Pro residues" evidence="1">
    <location>
        <begin position="244"/>
        <end position="303"/>
    </location>
</feature>
<feature type="compositionally biased region" description="Pro residues" evidence="1">
    <location>
        <begin position="209"/>
        <end position="235"/>
    </location>
</feature>
<sequence>MHACARARRYGITLGDLWAANPQLDPTTRPQLAAYNGTELIIPQMCGRPSVQPPVSTISAACTRFWPPPNTTVTGTETCGTVARSFLSNDLPYLNSINGGNCPSAATTIARGMRLCIAPKAAVVASAKGRHHHRRRLQQTSSDRNPAAGCSLNFTVPLGGFCDGIAAMYGIPTATLMEWNRLNCNELQVGQVLCVAKPGYTAPLLSTPQAPPLPPSPPQPPPSPPRPPPRPPAPPAGRWNAAQPPSPPVSSPPPTPPPVPNPPPRAALPVPSPPSSGVPPPPSPRPPRFPPRPPPAPRPPRPPVPKDDADVCVTTPWVCGPEPNNACVPVGWAQSERGYACECGAGFRRSADGATCVQLRDVAIGRPIFVSPFLEWQSVDLGSAYRVERVAVTLEADGLTPALLSSLEVRVGAAVIDGDGAIDLLLYGKVLASNPLCWSAAAAAPPVHASGSRLDVACAMAAATNDTSSSSNSNSRGGSGSSNNVPRGDSFVGRWLSVSSRSGMDTRVRQIAVYGTPYVPPPHSSSSGGGAVVRADESATAVATGPADKPHWADWVPEPQDGVCPFGYYLATPSSAGNTTSTGTTAAAATATLAASPAPPTSSAPRCARTPNAALGRVDEVYYGVRYGVTTGAQVRVGDRAVTAATVFDNPICWVNLYNIRTDDAAFRTFVSSRMSVVDARCIVPRPGRWVSLWGPDNSFRASEIAVYGTPLTADLMPAATPGGGAVPPTAAATTLPPPNLLSKFLAYRNCYIYSTYELKLPAGLNGLEEMALACVGNPTCLAFQDDGLVLFYTAVRKEDILCHDDEQLISSGPLFEPNWRATVYVKRAVAASLDVAVLPPSPPASPTPPPVPPPPPAPPPAPPPQPNAGRCDKPSWWCSGTNQVAKQVFCDDDRTLDWICVEPSTGKRGAITSKLSCASDDSRTGWPNAPSSLCPSEFGTASPPPFPPPVSSPSSLVRSPPQSVSSSPPPFPPPVSSPSSLVRSPPQSVSWRCDKPSWWCSGTNQVAKQVFCDDDRTLDWICVEPSTGKRGAITSKLSCASDDSRTGWPNAPSSLCPSEFGTAASLDVAVLPPSPPASPTPPPVPPPPPAPPPAPLPQPNAGKLPISVPDTVAVSLCPAVVDKPGRCDKPSWWCSGTNQVAKQVFCDDDRTLDWICVEPSTGKRGAITSKLSCASDDSRTGWPNAPSSLCPSEFGTASPPPFPPPVSSPSSLARSPPQSVSSCPWAGDPSSVGGSYAGSCSSCTVSSSTATAPCTLSCYCRDGSGYTRYSSLPLASCASKLVDNNNGQLTCRVEPPPRPAPPPPPPRSPPPPPCSSHKAGNDDAAPPPIDHEPDDSLPCT</sequence>
<keyword evidence="4" id="KW-1185">Reference proteome</keyword>
<protein>
    <recommendedName>
        <fullName evidence="2">LysM domain-containing protein</fullName>
    </recommendedName>
</protein>
<dbReference type="CDD" id="cd00118">
    <property type="entry name" value="LysM"/>
    <property type="match status" value="1"/>
</dbReference>
<dbReference type="InterPro" id="IPR018392">
    <property type="entry name" value="LysM"/>
</dbReference>
<feature type="compositionally biased region" description="Low complexity" evidence="1">
    <location>
        <begin position="468"/>
        <end position="484"/>
    </location>
</feature>
<feature type="compositionally biased region" description="Pro residues" evidence="1">
    <location>
        <begin position="1295"/>
        <end position="1315"/>
    </location>
</feature>
<feature type="region of interest" description="Disordered" evidence="1">
    <location>
        <begin position="1201"/>
        <end position="1225"/>
    </location>
</feature>
<dbReference type="SMART" id="SM00257">
    <property type="entry name" value="LysM"/>
    <property type="match status" value="1"/>
</dbReference>
<feature type="compositionally biased region" description="Low complexity" evidence="1">
    <location>
        <begin position="978"/>
        <end position="990"/>
    </location>
</feature>
<dbReference type="InterPro" id="IPR036779">
    <property type="entry name" value="LysM_dom_sf"/>
</dbReference>
<feature type="compositionally biased region" description="Pro residues" evidence="1">
    <location>
        <begin position="968"/>
        <end position="977"/>
    </location>
</feature>
<feature type="compositionally biased region" description="Pro residues" evidence="1">
    <location>
        <begin position="943"/>
        <end position="952"/>
    </location>
</feature>
<feature type="compositionally biased region" description="Low complexity" evidence="1">
    <location>
        <begin position="1209"/>
        <end position="1220"/>
    </location>
</feature>
<feature type="region of interest" description="Disordered" evidence="1">
    <location>
        <begin position="919"/>
        <end position="990"/>
    </location>
</feature>
<dbReference type="PRINTS" id="PR01217">
    <property type="entry name" value="PRICHEXTENSN"/>
</dbReference>
<feature type="region of interest" description="Disordered" evidence="1">
    <location>
        <begin position="842"/>
        <end position="870"/>
    </location>
</feature>
<accession>A0A835T7U7</accession>
<evidence type="ECO:0000313" key="4">
    <source>
        <dbReference type="Proteomes" id="UP000613740"/>
    </source>
</evidence>
<gene>
    <name evidence="3" type="ORF">HYH02_012704</name>
</gene>
<evidence type="ECO:0000313" key="3">
    <source>
        <dbReference type="EMBL" id="KAG2433161.1"/>
    </source>
</evidence>
<dbReference type="Gene3D" id="2.30.60.10">
    <property type="entry name" value="Cyanovirin-N"/>
    <property type="match status" value="1"/>
</dbReference>
<dbReference type="InterPro" id="IPR036673">
    <property type="entry name" value="Cyanovirin-N_sf"/>
</dbReference>
<proteinExistence type="predicted"/>
<comment type="caution">
    <text evidence="3">The sequence shown here is derived from an EMBL/GenBank/DDBJ whole genome shotgun (WGS) entry which is preliminary data.</text>
</comment>
<dbReference type="InterPro" id="IPR051412">
    <property type="entry name" value="Formin_Homology_Diaphanous_sf"/>
</dbReference>
<dbReference type="GO" id="GO:0005884">
    <property type="term" value="C:actin filament"/>
    <property type="evidence" value="ECO:0007669"/>
    <property type="project" value="TreeGrafter"/>
</dbReference>
<dbReference type="PROSITE" id="PS51782">
    <property type="entry name" value="LYSM"/>
    <property type="match status" value="1"/>
</dbReference>
<feature type="compositionally biased region" description="Low complexity" evidence="1">
    <location>
        <begin position="953"/>
        <end position="967"/>
    </location>
</feature>
<name>A0A835T7U7_9CHLO</name>
<feature type="region of interest" description="Disordered" evidence="1">
    <location>
        <begin position="1070"/>
        <end position="1106"/>
    </location>
</feature>
<feature type="region of interest" description="Disordered" evidence="1">
    <location>
        <begin position="205"/>
        <end position="309"/>
    </location>
</feature>
<evidence type="ECO:0000259" key="2">
    <source>
        <dbReference type="PROSITE" id="PS51782"/>
    </source>
</evidence>
<feature type="region of interest" description="Disordered" evidence="1">
    <location>
        <begin position="127"/>
        <end position="148"/>
    </location>
</feature>
<dbReference type="OrthoDB" id="529994at2759"/>
<feature type="region of interest" description="Disordered" evidence="1">
    <location>
        <begin position="465"/>
        <end position="486"/>
    </location>
</feature>
<dbReference type="PANTHER" id="PTHR45691:SF6">
    <property type="entry name" value="PROTEIN DIAPHANOUS"/>
    <property type="match status" value="1"/>
</dbReference>
<dbReference type="Proteomes" id="UP000613740">
    <property type="component" value="Unassembled WGS sequence"/>
</dbReference>
<feature type="region of interest" description="Disordered" evidence="1">
    <location>
        <begin position="519"/>
        <end position="553"/>
    </location>
</feature>
<feature type="compositionally biased region" description="Pro residues" evidence="1">
    <location>
        <begin position="1073"/>
        <end position="1099"/>
    </location>
</feature>
<dbReference type="Pfam" id="PF01476">
    <property type="entry name" value="LysM"/>
    <property type="match status" value="1"/>
</dbReference>
<dbReference type="Gene3D" id="3.10.350.10">
    <property type="entry name" value="LysM domain"/>
    <property type="match status" value="1"/>
</dbReference>
<dbReference type="GO" id="GO:0030041">
    <property type="term" value="P:actin filament polymerization"/>
    <property type="evidence" value="ECO:0007669"/>
    <property type="project" value="TreeGrafter"/>
</dbReference>
<feature type="compositionally biased region" description="Basic residues" evidence="1">
    <location>
        <begin position="128"/>
        <end position="137"/>
    </location>
</feature>
<dbReference type="PANTHER" id="PTHR45691">
    <property type="entry name" value="PROTEIN DIAPHANOUS"/>
    <property type="match status" value="1"/>
</dbReference>
<dbReference type="SUPFAM" id="SSF54106">
    <property type="entry name" value="LysM domain"/>
    <property type="match status" value="1"/>
</dbReference>
<dbReference type="EMBL" id="JAEHOD010000063">
    <property type="protein sequence ID" value="KAG2433161.1"/>
    <property type="molecule type" value="Genomic_DNA"/>
</dbReference>
<feature type="domain" description="LysM" evidence="2">
    <location>
        <begin position="152"/>
        <end position="195"/>
    </location>
</feature>
<feature type="region of interest" description="Disordered" evidence="1">
    <location>
        <begin position="1288"/>
        <end position="1341"/>
    </location>
</feature>
<evidence type="ECO:0000256" key="1">
    <source>
        <dbReference type="SAM" id="MobiDB-lite"/>
    </source>
</evidence>